<dbReference type="Pfam" id="PF00172">
    <property type="entry name" value="Zn_clus"/>
    <property type="match status" value="1"/>
</dbReference>
<dbReference type="InterPro" id="IPR007219">
    <property type="entry name" value="XnlR_reg_dom"/>
</dbReference>
<evidence type="ECO:0000256" key="1">
    <source>
        <dbReference type="ARBA" id="ARBA00004123"/>
    </source>
</evidence>
<feature type="region of interest" description="Disordered" evidence="4">
    <location>
        <begin position="690"/>
        <end position="712"/>
    </location>
</feature>
<evidence type="ECO:0000256" key="3">
    <source>
        <dbReference type="ARBA" id="ARBA00023242"/>
    </source>
</evidence>
<dbReference type="SMART" id="SM00906">
    <property type="entry name" value="Fungal_trans"/>
    <property type="match status" value="1"/>
</dbReference>
<dbReference type="HOGENOM" id="CLU_004083_7_2_1"/>
<comment type="subcellular location">
    <subcellularLocation>
        <location evidence="1">Nucleus</location>
    </subcellularLocation>
</comment>
<dbReference type="GO" id="GO:0008270">
    <property type="term" value="F:zinc ion binding"/>
    <property type="evidence" value="ECO:0007669"/>
    <property type="project" value="InterPro"/>
</dbReference>
<name>U7PPG9_SPOS1</name>
<dbReference type="GO" id="GO:0000981">
    <property type="term" value="F:DNA-binding transcription factor activity, RNA polymerase II-specific"/>
    <property type="evidence" value="ECO:0007669"/>
    <property type="project" value="InterPro"/>
</dbReference>
<evidence type="ECO:0000259" key="5">
    <source>
        <dbReference type="PROSITE" id="PS50048"/>
    </source>
</evidence>
<dbReference type="CDD" id="cd12148">
    <property type="entry name" value="fungal_TF_MHR"/>
    <property type="match status" value="1"/>
</dbReference>
<dbReference type="GO" id="GO:0005634">
    <property type="term" value="C:nucleus"/>
    <property type="evidence" value="ECO:0007669"/>
    <property type="project" value="UniProtKB-SubCell"/>
</dbReference>
<keyword evidence="3" id="KW-0539">Nucleus</keyword>
<dbReference type="EMBL" id="KI440847">
    <property type="protein sequence ID" value="ERS97528.1"/>
    <property type="molecule type" value="Genomic_DNA"/>
</dbReference>
<dbReference type="InterPro" id="IPR001138">
    <property type="entry name" value="Zn2Cys6_DnaBD"/>
</dbReference>
<dbReference type="AlphaFoldDB" id="U7PPG9"/>
<keyword evidence="7" id="KW-1185">Reference proteome</keyword>
<organism evidence="6 7">
    <name type="scientific">Sporothrix schenckii (strain ATCC 58251 / de Perez 2211183)</name>
    <name type="common">Rose-picker's disease fungus</name>
    <dbReference type="NCBI Taxonomy" id="1391915"/>
    <lineage>
        <taxon>Eukaryota</taxon>
        <taxon>Fungi</taxon>
        <taxon>Dikarya</taxon>
        <taxon>Ascomycota</taxon>
        <taxon>Pezizomycotina</taxon>
        <taxon>Sordariomycetes</taxon>
        <taxon>Sordariomycetidae</taxon>
        <taxon>Ophiostomatales</taxon>
        <taxon>Ophiostomataceae</taxon>
        <taxon>Sporothrix</taxon>
    </lineage>
</organism>
<dbReference type="GO" id="GO:0006351">
    <property type="term" value="P:DNA-templated transcription"/>
    <property type="evidence" value="ECO:0007669"/>
    <property type="project" value="InterPro"/>
</dbReference>
<feature type="compositionally biased region" description="Gly residues" evidence="4">
    <location>
        <begin position="504"/>
        <end position="515"/>
    </location>
</feature>
<dbReference type="Proteomes" id="UP000018087">
    <property type="component" value="Unassembled WGS sequence"/>
</dbReference>
<dbReference type="eggNOG" id="ENOG502RX4A">
    <property type="taxonomic scope" value="Eukaryota"/>
</dbReference>
<feature type="region of interest" description="Disordered" evidence="4">
    <location>
        <begin position="189"/>
        <end position="237"/>
    </location>
</feature>
<feature type="compositionally biased region" description="Polar residues" evidence="4">
    <location>
        <begin position="192"/>
        <end position="228"/>
    </location>
</feature>
<feature type="domain" description="Zn(2)-C6 fungal-type" evidence="5">
    <location>
        <begin position="26"/>
        <end position="55"/>
    </location>
</feature>
<evidence type="ECO:0000256" key="4">
    <source>
        <dbReference type="SAM" id="MobiDB-lite"/>
    </source>
</evidence>
<protein>
    <recommendedName>
        <fullName evidence="5">Zn(2)-C6 fungal-type domain-containing protein</fullName>
    </recommendedName>
</protein>
<dbReference type="GO" id="GO:0003677">
    <property type="term" value="F:DNA binding"/>
    <property type="evidence" value="ECO:0007669"/>
    <property type="project" value="InterPro"/>
</dbReference>
<keyword evidence="2" id="KW-0479">Metal-binding</keyword>
<dbReference type="SMART" id="SM00066">
    <property type="entry name" value="GAL4"/>
    <property type="match status" value="1"/>
</dbReference>
<dbReference type="Gene3D" id="4.10.240.10">
    <property type="entry name" value="Zn(2)-C6 fungal-type DNA-binding domain"/>
    <property type="match status" value="1"/>
</dbReference>
<sequence>MKETTAKERHPSASAPYPPQKLASRSCTACYQRKVRCDRAVPCSNCEKHGVSCVYPTRATTDADGTPVKKGPTLQSIANRLGRVEVLLTRLLEQTGEASAERLDGQTDSTGSVTIPLGSRVLPSIAKSTRETSPPRPIDPPRNALSPRSEQAQLSQRHSQGQQNPQAPSTTWEILLRDELDERALTFVGTPSMGQTPQSGHVNKSTSISSTPASHLQVTQKHTPSPTQRGLHHDHKPGDNADVLALYPHAQLALQLWSVYVKHVDPVLKILHIPTLQSTVVQTILDPASAATSTLALTFAIYYAAVTSMCSADDDDNGDTSLPPEERSALLSQFKTALDALLTVRRVIDQPDIQCIQALAIYATCLRAHEVGRSVWILNGLAIRLAQSMGLHRDGSHLKLSPFETEMRLRLWWHLCILDSRAPEDQGLQPTIAVTNWELRVPRNVNDAQLYPAMVALPAASTGWTDMSFFLLQTEACRRMHPLMETLERQSGPTPGVSAEEGNGDGNGNGDGGVHGTPSAPIDVADAIRRIRARHESIRDAGRYMHVHFGVSPDTGRPTDLPRIATTHMETACKKMEFVLQLREEILLKRFGGTSDVDAASDASPLETQSFALACETLACSRTLLRDSRAAHYGWFFNMYTQWYALAYVLRCLCLCGRAHAHAAAEHRQATAWALVDELFPSGLRLHERPGPDTLISNDSGEASSSDASTGGHADDGSIWSYLHRLRQQAALVREQALNDDLVSRQSEQSAKTNNTLAASYVPVTGLPPADGDLAEMQLPAADASLPSAGLVQDNNQEPFSSLDLFMADIQFLPDWDTVINM</sequence>
<gene>
    <name evidence="6" type="ORF">HMPREF1624_05697</name>
</gene>
<dbReference type="SUPFAM" id="SSF57701">
    <property type="entry name" value="Zn2/Cys6 DNA-binding domain"/>
    <property type="match status" value="1"/>
</dbReference>
<dbReference type="PANTHER" id="PTHR31001">
    <property type="entry name" value="UNCHARACTERIZED TRANSCRIPTIONAL REGULATORY PROTEIN"/>
    <property type="match status" value="1"/>
</dbReference>
<dbReference type="InterPro" id="IPR050613">
    <property type="entry name" value="Sec_Metabolite_Reg"/>
</dbReference>
<evidence type="ECO:0000256" key="2">
    <source>
        <dbReference type="ARBA" id="ARBA00022723"/>
    </source>
</evidence>
<dbReference type="Pfam" id="PF04082">
    <property type="entry name" value="Fungal_trans"/>
    <property type="match status" value="1"/>
</dbReference>
<accession>U7PPG9</accession>
<dbReference type="PROSITE" id="PS50048">
    <property type="entry name" value="ZN2_CY6_FUNGAL_2"/>
    <property type="match status" value="1"/>
</dbReference>
<feature type="region of interest" description="Disordered" evidence="4">
    <location>
        <begin position="1"/>
        <end position="21"/>
    </location>
</feature>
<dbReference type="OrthoDB" id="435881at2759"/>
<dbReference type="CDD" id="cd00067">
    <property type="entry name" value="GAL4"/>
    <property type="match status" value="1"/>
</dbReference>
<feature type="compositionally biased region" description="Polar residues" evidence="4">
    <location>
        <begin position="695"/>
        <end position="709"/>
    </location>
</feature>
<feature type="region of interest" description="Disordered" evidence="4">
    <location>
        <begin position="487"/>
        <end position="519"/>
    </location>
</feature>
<feature type="region of interest" description="Disordered" evidence="4">
    <location>
        <begin position="99"/>
        <end position="170"/>
    </location>
</feature>
<feature type="compositionally biased region" description="Polar residues" evidence="4">
    <location>
        <begin position="146"/>
        <end position="170"/>
    </location>
</feature>
<proteinExistence type="predicted"/>
<evidence type="ECO:0000313" key="6">
    <source>
        <dbReference type="EMBL" id="ERS97528.1"/>
    </source>
</evidence>
<feature type="compositionally biased region" description="Basic and acidic residues" evidence="4">
    <location>
        <begin position="1"/>
        <end position="11"/>
    </location>
</feature>
<dbReference type="InterPro" id="IPR036864">
    <property type="entry name" value="Zn2-C6_fun-type_DNA-bd_sf"/>
</dbReference>
<reference evidence="7" key="1">
    <citation type="journal article" date="2014" name="Genome Announc.">
        <title>Genome sequence of the pathogenic fungus Sporothrix schenckii (ATCC 58251).</title>
        <authorList>
            <person name="Cuomo C.A."/>
            <person name="Rodriguez-Del Valle N."/>
            <person name="Perez-Sanchez L."/>
            <person name="Abouelleil A."/>
            <person name="Goldberg J."/>
            <person name="Young S."/>
            <person name="Zeng Q."/>
            <person name="Birren B.W."/>
        </authorList>
    </citation>
    <scope>NUCLEOTIDE SEQUENCE [LARGE SCALE GENOMIC DNA]</scope>
    <source>
        <strain evidence="7">ATCC 58251 / de Perez 2211183</strain>
    </source>
</reference>
<dbReference type="PANTHER" id="PTHR31001:SF85">
    <property type="entry name" value="ZN(II)2CYS6 TRANSCRIPTION FACTOR (EUROFUNG)"/>
    <property type="match status" value="1"/>
</dbReference>
<dbReference type="STRING" id="1391915.U7PPG9"/>
<evidence type="ECO:0000313" key="7">
    <source>
        <dbReference type="Proteomes" id="UP000018087"/>
    </source>
</evidence>